<proteinExistence type="predicted"/>
<dbReference type="AlphaFoldDB" id="A0A6A0A5G1"/>
<sequence length="67" mass="7206">RDVFLTGGADGSLRLYHALKQQALLVLEPANAQLHLIWRLPDGLSTSRKGEAALLRRLAAADDAAEA</sequence>
<organism evidence="1 2">
    <name type="scientific">Haematococcus lacustris</name>
    <name type="common">Green alga</name>
    <name type="synonym">Haematococcus pluvialis</name>
    <dbReference type="NCBI Taxonomy" id="44745"/>
    <lineage>
        <taxon>Eukaryota</taxon>
        <taxon>Viridiplantae</taxon>
        <taxon>Chlorophyta</taxon>
        <taxon>core chlorophytes</taxon>
        <taxon>Chlorophyceae</taxon>
        <taxon>CS clade</taxon>
        <taxon>Chlamydomonadales</taxon>
        <taxon>Haematococcaceae</taxon>
        <taxon>Haematococcus</taxon>
    </lineage>
</organism>
<feature type="non-terminal residue" evidence="1">
    <location>
        <position position="67"/>
    </location>
</feature>
<dbReference type="EMBL" id="BLLF01003597">
    <property type="protein sequence ID" value="GFH27739.1"/>
    <property type="molecule type" value="Genomic_DNA"/>
</dbReference>
<evidence type="ECO:0000313" key="1">
    <source>
        <dbReference type="EMBL" id="GFH27739.1"/>
    </source>
</evidence>
<accession>A0A6A0A5G1</accession>
<gene>
    <name evidence="1" type="ORF">HaLaN_26113</name>
</gene>
<evidence type="ECO:0000313" key="2">
    <source>
        <dbReference type="Proteomes" id="UP000485058"/>
    </source>
</evidence>
<keyword evidence="2" id="KW-1185">Reference proteome</keyword>
<reference evidence="1 2" key="1">
    <citation type="submission" date="2020-02" db="EMBL/GenBank/DDBJ databases">
        <title>Draft genome sequence of Haematococcus lacustris strain NIES-144.</title>
        <authorList>
            <person name="Morimoto D."/>
            <person name="Nakagawa S."/>
            <person name="Yoshida T."/>
            <person name="Sawayama S."/>
        </authorList>
    </citation>
    <scope>NUCLEOTIDE SEQUENCE [LARGE SCALE GENOMIC DNA]</scope>
    <source>
        <strain evidence="1 2">NIES-144</strain>
    </source>
</reference>
<comment type="caution">
    <text evidence="1">The sequence shown here is derived from an EMBL/GenBank/DDBJ whole genome shotgun (WGS) entry which is preliminary data.</text>
</comment>
<feature type="non-terminal residue" evidence="1">
    <location>
        <position position="1"/>
    </location>
</feature>
<protein>
    <submittedName>
        <fullName evidence="1">Uncharacterized protein</fullName>
    </submittedName>
</protein>
<name>A0A6A0A5G1_HAELA</name>
<dbReference type="Proteomes" id="UP000485058">
    <property type="component" value="Unassembled WGS sequence"/>
</dbReference>